<dbReference type="InterPro" id="IPR008523">
    <property type="entry name" value="DUF805"/>
</dbReference>
<dbReference type="PANTHER" id="PTHR34980">
    <property type="entry name" value="INNER MEMBRANE PROTEIN-RELATED-RELATED"/>
    <property type="match status" value="1"/>
</dbReference>
<dbReference type="Pfam" id="PF05656">
    <property type="entry name" value="DUF805"/>
    <property type="match status" value="1"/>
</dbReference>
<gene>
    <name evidence="2" type="ORF">ICN82_19975</name>
</gene>
<dbReference type="PANTHER" id="PTHR34980:SF2">
    <property type="entry name" value="INNER MEMBRANE PROTEIN YHAH-RELATED"/>
    <property type="match status" value="1"/>
</dbReference>
<comment type="caution">
    <text evidence="2">The sequence shown here is derived from an EMBL/GenBank/DDBJ whole genome shotgun (WGS) entry which is preliminary data.</text>
</comment>
<reference evidence="2" key="1">
    <citation type="submission" date="2020-09" db="EMBL/GenBank/DDBJ databases">
        <title>A novel bacterium of genus Mangrovicoccus, isolated from South China Sea.</title>
        <authorList>
            <person name="Huang H."/>
            <person name="Mo K."/>
            <person name="Hu Y."/>
        </authorList>
    </citation>
    <scope>NUCLEOTIDE SEQUENCE</scope>
    <source>
        <strain evidence="2">HB182678</strain>
    </source>
</reference>
<protein>
    <submittedName>
        <fullName evidence="2">DUF805 domain-containing protein</fullName>
    </submittedName>
</protein>
<evidence type="ECO:0000313" key="2">
    <source>
        <dbReference type="EMBL" id="MBE3640488.1"/>
    </source>
</evidence>
<accession>A0A8J6YWJ1</accession>
<dbReference type="EMBL" id="JACVXA010000098">
    <property type="protein sequence ID" value="MBE3640488.1"/>
    <property type="molecule type" value="Genomic_DNA"/>
</dbReference>
<feature type="transmembrane region" description="Helical" evidence="1">
    <location>
        <begin position="88"/>
        <end position="108"/>
    </location>
</feature>
<evidence type="ECO:0000256" key="1">
    <source>
        <dbReference type="SAM" id="Phobius"/>
    </source>
</evidence>
<proteinExistence type="predicted"/>
<dbReference type="AlphaFoldDB" id="A0A8J6YWJ1"/>
<keyword evidence="1" id="KW-0812">Transmembrane</keyword>
<dbReference type="Proteomes" id="UP000609121">
    <property type="component" value="Unassembled WGS sequence"/>
</dbReference>
<sequence>MIAAFRKAVLRNYATFAGRAGRAEFWWYCLAVFLLNILVNLADAFLVSPLLGLPGQAGLLSAILGLALILPGLAITTRRLHDTGRTGWWQLLWLLPLIGFIILLVFCARRGEAGPNRFGAAPLPLEGEAPPPG</sequence>
<organism evidence="2 3">
    <name type="scientific">Mangrovicoccus algicola</name>
    <dbReference type="NCBI Taxonomy" id="2771008"/>
    <lineage>
        <taxon>Bacteria</taxon>
        <taxon>Pseudomonadati</taxon>
        <taxon>Pseudomonadota</taxon>
        <taxon>Alphaproteobacteria</taxon>
        <taxon>Rhodobacterales</taxon>
        <taxon>Paracoccaceae</taxon>
        <taxon>Mangrovicoccus</taxon>
    </lineage>
</organism>
<feature type="transmembrane region" description="Helical" evidence="1">
    <location>
        <begin position="58"/>
        <end position="76"/>
    </location>
</feature>
<evidence type="ECO:0000313" key="3">
    <source>
        <dbReference type="Proteomes" id="UP000609121"/>
    </source>
</evidence>
<name>A0A8J6YWJ1_9RHOB</name>
<keyword evidence="3" id="KW-1185">Reference proteome</keyword>
<dbReference type="GO" id="GO:0005886">
    <property type="term" value="C:plasma membrane"/>
    <property type="evidence" value="ECO:0007669"/>
    <property type="project" value="TreeGrafter"/>
</dbReference>
<keyword evidence="1" id="KW-0472">Membrane</keyword>
<keyword evidence="1" id="KW-1133">Transmembrane helix</keyword>
<feature type="transmembrane region" description="Helical" evidence="1">
    <location>
        <begin position="25"/>
        <end position="46"/>
    </location>
</feature>